<dbReference type="OrthoDB" id="6881329at2759"/>
<name>A0A1E1W240_PECGO</name>
<sequence length="226" mass="27126">LAVKKPPSFRTKRFYKFYFMMSSQTEMDIIEEKEVTKTCFKYRGRLFGNLNILYNEANTLFVLWNKYQIFLHEDTNFDNEGRVFTPDFQIRRLIVSDNYIVCLDWSGNLHIISLKFKNSAQKRFKSCFQPRDKGILNCIKYTTENTLCLKMDCDTYFLCVNKINVEYQLEKKIGLKLPKEDWPLRKADQEKYILYSYAINNENYQVNKELFNAKENVWKDHSIVLI</sequence>
<protein>
    <recommendedName>
        <fullName evidence="2">CNH domain-containing protein</fullName>
    </recommendedName>
</protein>
<evidence type="ECO:0000313" key="1">
    <source>
        <dbReference type="EMBL" id="JAT80989.1"/>
    </source>
</evidence>
<dbReference type="EMBL" id="GDQN01010065">
    <property type="protein sequence ID" value="JAT80989.1"/>
    <property type="molecule type" value="Transcribed_RNA"/>
</dbReference>
<reference evidence="1" key="1">
    <citation type="submission" date="2015-09" db="EMBL/GenBank/DDBJ databases">
        <title>De novo assembly of Pectinophora gossypiella (Pink Bollworm) gut transcriptome.</title>
        <authorList>
            <person name="Tassone E.E."/>
        </authorList>
    </citation>
    <scope>NUCLEOTIDE SEQUENCE</scope>
</reference>
<gene>
    <name evidence="1" type="ORF">g.3730</name>
</gene>
<feature type="non-terminal residue" evidence="1">
    <location>
        <position position="226"/>
    </location>
</feature>
<dbReference type="AlphaFoldDB" id="A0A1E1W240"/>
<proteinExistence type="predicted"/>
<organism evidence="1">
    <name type="scientific">Pectinophora gossypiella</name>
    <name type="common">Cotton pink bollworm</name>
    <name type="synonym">Depressaria gossypiella</name>
    <dbReference type="NCBI Taxonomy" id="13191"/>
    <lineage>
        <taxon>Eukaryota</taxon>
        <taxon>Metazoa</taxon>
        <taxon>Ecdysozoa</taxon>
        <taxon>Arthropoda</taxon>
        <taxon>Hexapoda</taxon>
        <taxon>Insecta</taxon>
        <taxon>Pterygota</taxon>
        <taxon>Neoptera</taxon>
        <taxon>Endopterygota</taxon>
        <taxon>Lepidoptera</taxon>
        <taxon>Glossata</taxon>
        <taxon>Ditrysia</taxon>
        <taxon>Gelechioidea</taxon>
        <taxon>Gelechiidae</taxon>
        <taxon>Apatetrinae</taxon>
        <taxon>Pectinophora</taxon>
    </lineage>
</organism>
<evidence type="ECO:0008006" key="2">
    <source>
        <dbReference type="Google" id="ProtNLM"/>
    </source>
</evidence>
<feature type="non-terminal residue" evidence="1">
    <location>
        <position position="1"/>
    </location>
</feature>
<accession>A0A1E1W240</accession>